<dbReference type="RefSeq" id="WP_154824895.1">
    <property type="nucleotide sequence ID" value="NZ_JACRTL010000008.1"/>
</dbReference>
<name>A0A8J6PCG4_9FIRM</name>
<evidence type="ECO:0000256" key="1">
    <source>
        <dbReference type="ARBA" id="ARBA00022801"/>
    </source>
</evidence>
<evidence type="ECO:0000313" key="7">
    <source>
        <dbReference type="Proteomes" id="UP000632659"/>
    </source>
</evidence>
<protein>
    <submittedName>
        <fullName evidence="6">Patatin family protein</fullName>
    </submittedName>
</protein>
<dbReference type="InterPro" id="IPR050301">
    <property type="entry name" value="NTE"/>
</dbReference>
<feature type="short sequence motif" description="GXSXG" evidence="4">
    <location>
        <begin position="37"/>
        <end position="41"/>
    </location>
</feature>
<dbReference type="Pfam" id="PF01734">
    <property type="entry name" value="Patatin"/>
    <property type="match status" value="1"/>
</dbReference>
<evidence type="ECO:0000256" key="2">
    <source>
        <dbReference type="ARBA" id="ARBA00022963"/>
    </source>
</evidence>
<keyword evidence="7" id="KW-1185">Reference proteome</keyword>
<proteinExistence type="predicted"/>
<dbReference type="CDD" id="cd07208">
    <property type="entry name" value="Pat_hypo_Ecoli_yjju_like"/>
    <property type="match status" value="1"/>
</dbReference>
<feature type="short sequence motif" description="GXGXXG" evidence="4">
    <location>
        <begin position="10"/>
        <end position="15"/>
    </location>
</feature>
<evidence type="ECO:0000256" key="4">
    <source>
        <dbReference type="PROSITE-ProRule" id="PRU01161"/>
    </source>
</evidence>
<dbReference type="Pfam" id="PF19890">
    <property type="entry name" value="DUF6363"/>
    <property type="match status" value="1"/>
</dbReference>
<keyword evidence="3 4" id="KW-0443">Lipid metabolism</keyword>
<evidence type="ECO:0000259" key="5">
    <source>
        <dbReference type="PROSITE" id="PS51635"/>
    </source>
</evidence>
<dbReference type="AlphaFoldDB" id="A0A8J6PCG4"/>
<dbReference type="GO" id="GO:0016042">
    <property type="term" value="P:lipid catabolic process"/>
    <property type="evidence" value="ECO:0007669"/>
    <property type="project" value="UniProtKB-UniRule"/>
</dbReference>
<dbReference type="PANTHER" id="PTHR14226">
    <property type="entry name" value="NEUROPATHY TARGET ESTERASE/SWISS CHEESE D.MELANOGASTER"/>
    <property type="match status" value="1"/>
</dbReference>
<gene>
    <name evidence="6" type="ORF">H8702_11690</name>
</gene>
<dbReference type="EMBL" id="JACRTL010000008">
    <property type="protein sequence ID" value="MBC8611752.1"/>
    <property type="molecule type" value="Genomic_DNA"/>
</dbReference>
<dbReference type="SUPFAM" id="SSF52151">
    <property type="entry name" value="FabD/lysophospholipase-like"/>
    <property type="match status" value="1"/>
</dbReference>
<dbReference type="PROSITE" id="PS51635">
    <property type="entry name" value="PNPLA"/>
    <property type="match status" value="1"/>
</dbReference>
<dbReference type="InterPro" id="IPR016035">
    <property type="entry name" value="Acyl_Trfase/lysoPLipase"/>
</dbReference>
<evidence type="ECO:0000313" key="6">
    <source>
        <dbReference type="EMBL" id="MBC8611752.1"/>
    </source>
</evidence>
<sequence length="282" mass="31341">MAQVGLVLEGGGLRGVYTAGVLDAFLEQNIKIPYVIGVSAGACNAVSYLSNQKGRSAAINIEHCNDPEYYGFRNLITKGAIFNEDMLFRKMPEELYPFDYDTYESCGIKLMVGATDCVNGGEVYYSMEGLKDKMVIVKASSWLPYVSPMVEYDGKKLLDGGIADPIPVRKSIADGNDKNIIVLTQPQGYKKSPSSVIRLAKIKYRRFPKLIEMLKNRHEVYNQTLAFVDQLEAEGKAVVLRPSQSLGLSRLEKDAEKLKAAYRLGYADALEKIKVIQAFLEQ</sequence>
<dbReference type="InterPro" id="IPR037483">
    <property type="entry name" value="YjjU-like"/>
</dbReference>
<dbReference type="InterPro" id="IPR002641">
    <property type="entry name" value="PNPLA_dom"/>
</dbReference>
<dbReference type="GO" id="GO:0016787">
    <property type="term" value="F:hydrolase activity"/>
    <property type="evidence" value="ECO:0007669"/>
    <property type="project" value="UniProtKB-UniRule"/>
</dbReference>
<dbReference type="InterPro" id="IPR045943">
    <property type="entry name" value="DUF6363"/>
</dbReference>
<feature type="active site" description="Proton acceptor" evidence="4">
    <location>
        <position position="159"/>
    </location>
</feature>
<reference evidence="6" key="1">
    <citation type="submission" date="2020-08" db="EMBL/GenBank/DDBJ databases">
        <title>Genome public.</title>
        <authorList>
            <person name="Liu C."/>
            <person name="Sun Q."/>
        </authorList>
    </citation>
    <scope>NUCLEOTIDE SEQUENCE</scope>
    <source>
        <strain evidence="6">NSJ-15</strain>
    </source>
</reference>
<evidence type="ECO:0000256" key="3">
    <source>
        <dbReference type="ARBA" id="ARBA00023098"/>
    </source>
</evidence>
<feature type="active site" description="Nucleophile" evidence="4">
    <location>
        <position position="39"/>
    </location>
</feature>
<feature type="short sequence motif" description="DGA/G" evidence="4">
    <location>
        <begin position="159"/>
        <end position="161"/>
    </location>
</feature>
<dbReference type="Gene3D" id="3.40.1090.10">
    <property type="entry name" value="Cytosolic phospholipase A2 catalytic domain"/>
    <property type="match status" value="2"/>
</dbReference>
<accession>A0A8J6PCG4</accession>
<comment type="caution">
    <text evidence="6">The sequence shown here is derived from an EMBL/GenBank/DDBJ whole genome shotgun (WGS) entry which is preliminary data.</text>
</comment>
<keyword evidence="2 4" id="KW-0442">Lipid degradation</keyword>
<feature type="domain" description="PNPLA" evidence="5">
    <location>
        <begin position="6"/>
        <end position="172"/>
    </location>
</feature>
<dbReference type="PANTHER" id="PTHR14226:SF25">
    <property type="entry name" value="PHOSPHOESTERASE"/>
    <property type="match status" value="1"/>
</dbReference>
<dbReference type="Proteomes" id="UP000632659">
    <property type="component" value="Unassembled WGS sequence"/>
</dbReference>
<keyword evidence="1 4" id="KW-0378">Hydrolase</keyword>
<organism evidence="6 7">
    <name type="scientific">Massiliimalia timonensis</name>
    <dbReference type="NCBI Taxonomy" id="1987501"/>
    <lineage>
        <taxon>Bacteria</taxon>
        <taxon>Bacillati</taxon>
        <taxon>Bacillota</taxon>
        <taxon>Clostridia</taxon>
        <taxon>Eubacteriales</taxon>
        <taxon>Oscillospiraceae</taxon>
        <taxon>Massiliimalia</taxon>
    </lineage>
</organism>